<dbReference type="PANTHER" id="PTHR12815:SF42">
    <property type="entry name" value="BACTERIAL SURFACE ANTIGEN (D15) DOMAIN-CONTAINING PROTEIN"/>
    <property type="match status" value="1"/>
</dbReference>
<proteinExistence type="predicted"/>
<evidence type="ECO:0000313" key="6">
    <source>
        <dbReference type="Proteomes" id="UP000241229"/>
    </source>
</evidence>
<dbReference type="AlphaFoldDB" id="A0A2P7SR46"/>
<evidence type="ECO:0000256" key="1">
    <source>
        <dbReference type="ARBA" id="ARBA00004370"/>
    </source>
</evidence>
<evidence type="ECO:0000256" key="3">
    <source>
        <dbReference type="ARBA" id="ARBA00023136"/>
    </source>
</evidence>
<dbReference type="EMBL" id="PXYK01000003">
    <property type="protein sequence ID" value="PSJ64943.1"/>
    <property type="molecule type" value="Genomic_DNA"/>
</dbReference>
<dbReference type="OrthoDB" id="9769707at2"/>
<gene>
    <name evidence="5" type="ORF">C7I84_04035</name>
</gene>
<keyword evidence="2" id="KW-1134">Transmembrane beta strand</keyword>
<keyword evidence="6" id="KW-1185">Reference proteome</keyword>
<dbReference type="Proteomes" id="UP000241229">
    <property type="component" value="Unassembled WGS sequence"/>
</dbReference>
<keyword evidence="2" id="KW-0812">Transmembrane</keyword>
<evidence type="ECO:0000313" key="5">
    <source>
        <dbReference type="EMBL" id="PSJ64943.1"/>
    </source>
</evidence>
<protein>
    <recommendedName>
        <fullName evidence="4">Bacterial surface antigen (D15) domain-containing protein</fullName>
    </recommendedName>
</protein>
<dbReference type="Gene3D" id="2.40.160.50">
    <property type="entry name" value="membrane protein fhac: a member of the omp85/tpsb transporter family"/>
    <property type="match status" value="1"/>
</dbReference>
<dbReference type="Pfam" id="PF01103">
    <property type="entry name" value="Omp85"/>
    <property type="match status" value="1"/>
</dbReference>
<dbReference type="Gene3D" id="3.10.20.310">
    <property type="entry name" value="membrane protein fhac"/>
    <property type="match status" value="1"/>
</dbReference>
<sequence>MKRKPQSSRSVPATAWFARLVLSGILCSSVVIALPPRAAAFELFGFRFFGKEEDEDADIVDPLNYTVSIEVAGGDAELTEALNNASLLVADAERPVSGSLGLLTKARSDRQRLVAALYEQARYDGIVRILIAGKSIDTLPPDAEFGAGPVPVTISVDPGAVFRLGRVQLQGDAAGLAPQEFGLVSGGDAGSNRVLRAEADIVRRLKEGGRPLAAVTSREIVADHNTMTLDVSLTVAAGPVAGYGPTTVKGTEAVDRDFTAYMAGLEPGRRYSPKDIDDARERLVGLGVFNSVAVTEADALDAAGQIPIDVTVSERKQRFYGVGATLSNTEGLGLEGYWGHRNLFGKAEKLRIEGSIGRIGDAEGVDKLNYNAGIMFEKPGVVGPASKFFTSLRSVYEHPDAYDRFSVKASTGLAYEISKTQSVSGELAVDYSRITDAFVDDREYLIVSTPLQYIFDNRDNRLNPTKGFRALAYVEPAYDTIGGTTFVKMRGEGSAYQALDSGGRFVIAGRAVLGSIVGAGVEDIPADRRFYAGGGGSVRGYAYQGIGPKDSDGTPTGGLSLAEGSLELRYAVNETFGVVPFVDVGTVSLDEFPDFSDMKAGAGVGIRYITPFGPLRVDAAIPLNPGPDDPDFGIYAGVGQAF</sequence>
<evidence type="ECO:0000256" key="2">
    <source>
        <dbReference type="ARBA" id="ARBA00022452"/>
    </source>
</evidence>
<feature type="domain" description="Bacterial surface antigen (D15)" evidence="4">
    <location>
        <begin position="342"/>
        <end position="642"/>
    </location>
</feature>
<dbReference type="PANTHER" id="PTHR12815">
    <property type="entry name" value="SORTING AND ASSEMBLY MACHINERY SAMM50 PROTEIN FAMILY MEMBER"/>
    <property type="match status" value="1"/>
</dbReference>
<organism evidence="5 6">
    <name type="scientific">Kumtagia ephedrae</name>
    <dbReference type="NCBI Taxonomy" id="2116701"/>
    <lineage>
        <taxon>Bacteria</taxon>
        <taxon>Pseudomonadati</taxon>
        <taxon>Pseudomonadota</taxon>
        <taxon>Alphaproteobacteria</taxon>
        <taxon>Hyphomicrobiales</taxon>
        <taxon>Phyllobacteriaceae</taxon>
        <taxon>Kumtagia</taxon>
    </lineage>
</organism>
<dbReference type="InterPro" id="IPR000184">
    <property type="entry name" value="Bac_surfAg_D15"/>
</dbReference>
<evidence type="ECO:0000259" key="4">
    <source>
        <dbReference type="Pfam" id="PF01103"/>
    </source>
</evidence>
<reference evidence="5 6" key="1">
    <citation type="submission" date="2018-03" db="EMBL/GenBank/DDBJ databases">
        <title>The draft genome of Mesorhizobium sp. 6GN-30.</title>
        <authorList>
            <person name="Liu L."/>
            <person name="Li L."/>
            <person name="Wang T."/>
            <person name="Zhang X."/>
            <person name="Liang L."/>
        </authorList>
    </citation>
    <scope>NUCLEOTIDE SEQUENCE [LARGE SCALE GENOMIC DNA]</scope>
    <source>
        <strain evidence="5 6">6GN30</strain>
    </source>
</reference>
<comment type="caution">
    <text evidence="5">The sequence shown here is derived from an EMBL/GenBank/DDBJ whole genome shotgun (WGS) entry which is preliminary data.</text>
</comment>
<dbReference type="GO" id="GO:0019867">
    <property type="term" value="C:outer membrane"/>
    <property type="evidence" value="ECO:0007669"/>
    <property type="project" value="InterPro"/>
</dbReference>
<comment type="subcellular location">
    <subcellularLocation>
        <location evidence="1">Membrane</location>
    </subcellularLocation>
</comment>
<name>A0A2P7SR46_9HYPH</name>
<dbReference type="InterPro" id="IPR039910">
    <property type="entry name" value="D15-like"/>
</dbReference>
<keyword evidence="3" id="KW-0472">Membrane</keyword>
<accession>A0A2P7SR46</accession>